<dbReference type="SUPFAM" id="SSF51679">
    <property type="entry name" value="Bacterial luciferase-like"/>
    <property type="match status" value="1"/>
</dbReference>
<evidence type="ECO:0000256" key="4">
    <source>
        <dbReference type="ARBA" id="ARBA00023033"/>
    </source>
</evidence>
<evidence type="ECO:0000256" key="5">
    <source>
        <dbReference type="ARBA" id="ARBA00033748"/>
    </source>
</evidence>
<name>A0A6A6U310_9PEZI</name>
<dbReference type="InterPro" id="IPR051260">
    <property type="entry name" value="Diverse_substr_monoxygenases"/>
</dbReference>
<protein>
    <submittedName>
        <fullName evidence="8">Alkanesulfonate monooxygenase</fullName>
    </submittedName>
</protein>
<accession>A0A6A6U310</accession>
<dbReference type="PIRSF" id="PIRSF000337">
    <property type="entry name" value="NTA_MOA"/>
    <property type="match status" value="1"/>
</dbReference>
<feature type="domain" description="Luciferase-like" evidence="7">
    <location>
        <begin position="62"/>
        <end position="417"/>
    </location>
</feature>
<dbReference type="PANTHER" id="PTHR30011:SF16">
    <property type="entry name" value="C2H2 FINGER DOMAIN TRANSCRIPTION FACTOR (EUROFUNG)-RELATED"/>
    <property type="match status" value="1"/>
</dbReference>
<evidence type="ECO:0000259" key="7">
    <source>
        <dbReference type="Pfam" id="PF00296"/>
    </source>
</evidence>
<dbReference type="InterPro" id="IPR036661">
    <property type="entry name" value="Luciferase-like_sf"/>
</dbReference>
<reference evidence="8" key="1">
    <citation type="journal article" date="2020" name="Stud. Mycol.">
        <title>101 Dothideomycetes genomes: a test case for predicting lifestyles and emergence of pathogens.</title>
        <authorList>
            <person name="Haridas S."/>
            <person name="Albert R."/>
            <person name="Binder M."/>
            <person name="Bloem J."/>
            <person name="Labutti K."/>
            <person name="Salamov A."/>
            <person name="Andreopoulos B."/>
            <person name="Baker S."/>
            <person name="Barry K."/>
            <person name="Bills G."/>
            <person name="Bluhm B."/>
            <person name="Cannon C."/>
            <person name="Castanera R."/>
            <person name="Culley D."/>
            <person name="Daum C."/>
            <person name="Ezra D."/>
            <person name="Gonzalez J."/>
            <person name="Henrissat B."/>
            <person name="Kuo A."/>
            <person name="Liang C."/>
            <person name="Lipzen A."/>
            <person name="Lutzoni F."/>
            <person name="Magnuson J."/>
            <person name="Mondo S."/>
            <person name="Nolan M."/>
            <person name="Ohm R."/>
            <person name="Pangilinan J."/>
            <person name="Park H.-J."/>
            <person name="Ramirez L."/>
            <person name="Alfaro M."/>
            <person name="Sun H."/>
            <person name="Tritt A."/>
            <person name="Yoshinaga Y."/>
            <person name="Zwiers L.-H."/>
            <person name="Turgeon B."/>
            <person name="Goodwin S."/>
            <person name="Spatafora J."/>
            <person name="Crous P."/>
            <person name="Grigoriev I."/>
        </authorList>
    </citation>
    <scope>NUCLEOTIDE SEQUENCE</scope>
    <source>
        <strain evidence="8">CBS 115976</strain>
    </source>
</reference>
<keyword evidence="1" id="KW-0285">Flavoprotein</keyword>
<dbReference type="Pfam" id="PF00296">
    <property type="entry name" value="Bac_luciferase"/>
    <property type="match status" value="1"/>
</dbReference>
<keyword evidence="4 8" id="KW-0503">Monooxygenase</keyword>
<dbReference type="PANTHER" id="PTHR30011">
    <property type="entry name" value="ALKANESULFONATE MONOOXYGENASE-RELATED"/>
    <property type="match status" value="1"/>
</dbReference>
<dbReference type="Proteomes" id="UP000799302">
    <property type="component" value="Unassembled WGS sequence"/>
</dbReference>
<proteinExistence type="inferred from homology"/>
<feature type="region of interest" description="Disordered" evidence="6">
    <location>
        <begin position="1"/>
        <end position="34"/>
    </location>
</feature>
<evidence type="ECO:0000256" key="6">
    <source>
        <dbReference type="SAM" id="MobiDB-lite"/>
    </source>
</evidence>
<keyword evidence="3" id="KW-0560">Oxidoreductase</keyword>
<dbReference type="InterPro" id="IPR016215">
    <property type="entry name" value="NTA_MOA"/>
</dbReference>
<dbReference type="GO" id="GO:0004497">
    <property type="term" value="F:monooxygenase activity"/>
    <property type="evidence" value="ECO:0007669"/>
    <property type="project" value="UniProtKB-KW"/>
</dbReference>
<gene>
    <name evidence="8" type="ORF">BT63DRAFT_70773</name>
</gene>
<dbReference type="CDD" id="cd01095">
    <property type="entry name" value="Nitrilotriacetate_monoxgenase"/>
    <property type="match status" value="1"/>
</dbReference>
<dbReference type="OrthoDB" id="5561043at2759"/>
<keyword evidence="9" id="KW-1185">Reference proteome</keyword>
<dbReference type="AlphaFoldDB" id="A0A6A6U310"/>
<evidence type="ECO:0000313" key="8">
    <source>
        <dbReference type="EMBL" id="KAF2665643.1"/>
    </source>
</evidence>
<sequence>MTKRKHEENGNGTEENGNNGSKKNKTDSLEGGEGSKAAKQLHLTAFMRPVSLHTGAWRYPGAYPDANFNLTHLKSFIQKLEAAKFDAFFMADHLAVLNMPVEALKRSHTVTSFEPFTLLSALSQVTERIGLAATASTTYDEPYHIARRFASLDHISGGRAAWNIVTTGNPESAKNFGQDEHMQHSDRYKRAREFYDVVTGLWDSFADDAFVRDQKSGTYLDPEKMHVLNHKGDELSVRGPLNIARPVQGWPVIVQAGQSDPGRQLAAETAECVFCSPKNLDAAKELYADIKGRAEAAGRDRSSLKILPAAMIIVGDTVEDAQSKRLKVDSLVHYDSAISSLSIALGTDASEFDPDGQLPTNLPETNASKTSRAGVIKLAETEKLTVRQLASRYGGYAGLCLLGTPESIADTMEEWLKEGACDGFTCVMPFLPQGLDDVTQRLVPELQRRGLFRNDYEGTTLREHLGLARPKNQFFE</sequence>
<dbReference type="GO" id="GO:0016705">
    <property type="term" value="F:oxidoreductase activity, acting on paired donors, with incorporation or reduction of molecular oxygen"/>
    <property type="evidence" value="ECO:0007669"/>
    <property type="project" value="InterPro"/>
</dbReference>
<evidence type="ECO:0000256" key="2">
    <source>
        <dbReference type="ARBA" id="ARBA00022643"/>
    </source>
</evidence>
<comment type="similarity">
    <text evidence="5">Belongs to the NtaA/SnaA/DszA monooxygenase family.</text>
</comment>
<organism evidence="8 9">
    <name type="scientific">Microthyrium microscopicum</name>
    <dbReference type="NCBI Taxonomy" id="703497"/>
    <lineage>
        <taxon>Eukaryota</taxon>
        <taxon>Fungi</taxon>
        <taxon>Dikarya</taxon>
        <taxon>Ascomycota</taxon>
        <taxon>Pezizomycotina</taxon>
        <taxon>Dothideomycetes</taxon>
        <taxon>Dothideomycetes incertae sedis</taxon>
        <taxon>Microthyriales</taxon>
        <taxon>Microthyriaceae</taxon>
        <taxon>Microthyrium</taxon>
    </lineage>
</organism>
<dbReference type="EMBL" id="MU004240">
    <property type="protein sequence ID" value="KAF2665643.1"/>
    <property type="molecule type" value="Genomic_DNA"/>
</dbReference>
<keyword evidence="2" id="KW-0288">FMN</keyword>
<dbReference type="Gene3D" id="3.20.20.30">
    <property type="entry name" value="Luciferase-like domain"/>
    <property type="match status" value="1"/>
</dbReference>
<dbReference type="NCBIfam" id="TIGR03860">
    <property type="entry name" value="FMN_nitrolo"/>
    <property type="match status" value="1"/>
</dbReference>
<dbReference type="InterPro" id="IPR011251">
    <property type="entry name" value="Luciferase-like_dom"/>
</dbReference>
<evidence type="ECO:0000256" key="3">
    <source>
        <dbReference type="ARBA" id="ARBA00023002"/>
    </source>
</evidence>
<feature type="compositionally biased region" description="Low complexity" evidence="6">
    <location>
        <begin position="10"/>
        <end position="21"/>
    </location>
</feature>
<evidence type="ECO:0000256" key="1">
    <source>
        <dbReference type="ARBA" id="ARBA00022630"/>
    </source>
</evidence>
<evidence type="ECO:0000313" key="9">
    <source>
        <dbReference type="Proteomes" id="UP000799302"/>
    </source>
</evidence>